<evidence type="ECO:0000256" key="3">
    <source>
        <dbReference type="ARBA" id="ARBA00023163"/>
    </source>
</evidence>
<feature type="DNA-binding region" description="H-T-H motif" evidence="4">
    <location>
        <begin position="36"/>
        <end position="55"/>
    </location>
</feature>
<keyword evidence="1" id="KW-0805">Transcription regulation</keyword>
<accession>A0A448J1C6</accession>
<dbReference type="AlphaFoldDB" id="A0A448J1C6"/>
<dbReference type="InterPro" id="IPR036271">
    <property type="entry name" value="Tet_transcr_reg_TetR-rel_C_sf"/>
</dbReference>
<dbReference type="InterPro" id="IPR001647">
    <property type="entry name" value="HTH_TetR"/>
</dbReference>
<dbReference type="EMBL" id="LR134356">
    <property type="protein sequence ID" value="VEG58586.1"/>
    <property type="molecule type" value="Genomic_DNA"/>
</dbReference>
<dbReference type="STRING" id="1791.GCA_001049355_01490"/>
<dbReference type="Proteomes" id="UP000279306">
    <property type="component" value="Chromosome"/>
</dbReference>
<gene>
    <name evidence="6" type="ORF">NCTC10437_05618</name>
</gene>
<dbReference type="GO" id="GO:0003700">
    <property type="term" value="F:DNA-binding transcription factor activity"/>
    <property type="evidence" value="ECO:0007669"/>
    <property type="project" value="TreeGrafter"/>
</dbReference>
<dbReference type="SUPFAM" id="SSF46689">
    <property type="entry name" value="Homeodomain-like"/>
    <property type="match status" value="1"/>
</dbReference>
<keyword evidence="2 4" id="KW-0238">DNA-binding</keyword>
<dbReference type="PROSITE" id="PS50977">
    <property type="entry name" value="HTH_TETR_2"/>
    <property type="match status" value="1"/>
</dbReference>
<keyword evidence="3" id="KW-0804">Transcription</keyword>
<evidence type="ECO:0000259" key="5">
    <source>
        <dbReference type="PROSITE" id="PS50977"/>
    </source>
</evidence>
<dbReference type="RefSeq" id="WP_048631411.1">
    <property type="nucleotide sequence ID" value="NZ_CVQQ01000003.1"/>
</dbReference>
<dbReference type="PANTHER" id="PTHR30055:SF243">
    <property type="entry name" value="HTH-TYPE TRANSCRIPTIONAL REGULATOR RV1816"/>
    <property type="match status" value="1"/>
</dbReference>
<feature type="domain" description="HTH tetR-type" evidence="5">
    <location>
        <begin position="13"/>
        <end position="73"/>
    </location>
</feature>
<reference evidence="6 7" key="1">
    <citation type="submission" date="2018-12" db="EMBL/GenBank/DDBJ databases">
        <authorList>
            <consortium name="Pathogen Informatics"/>
        </authorList>
    </citation>
    <scope>NUCLEOTIDE SEQUENCE [LARGE SCALE GENOMIC DNA]</scope>
    <source>
        <strain evidence="6 7">NCTC10437</strain>
    </source>
</reference>
<dbReference type="SUPFAM" id="SSF48498">
    <property type="entry name" value="Tetracyclin repressor-like, C-terminal domain"/>
    <property type="match status" value="1"/>
</dbReference>
<dbReference type="KEGG" id="mauu:NCTC10437_05618"/>
<dbReference type="Pfam" id="PF13305">
    <property type="entry name" value="TetR_C_33"/>
    <property type="match status" value="1"/>
</dbReference>
<evidence type="ECO:0000256" key="2">
    <source>
        <dbReference type="ARBA" id="ARBA00023125"/>
    </source>
</evidence>
<dbReference type="Pfam" id="PF00440">
    <property type="entry name" value="TetR_N"/>
    <property type="match status" value="1"/>
</dbReference>
<evidence type="ECO:0000256" key="1">
    <source>
        <dbReference type="ARBA" id="ARBA00023015"/>
    </source>
</evidence>
<dbReference type="GO" id="GO:0000976">
    <property type="term" value="F:transcription cis-regulatory region binding"/>
    <property type="evidence" value="ECO:0007669"/>
    <property type="project" value="TreeGrafter"/>
</dbReference>
<evidence type="ECO:0000256" key="4">
    <source>
        <dbReference type="PROSITE-ProRule" id="PRU00335"/>
    </source>
</evidence>
<dbReference type="PANTHER" id="PTHR30055">
    <property type="entry name" value="HTH-TYPE TRANSCRIPTIONAL REGULATOR RUTR"/>
    <property type="match status" value="1"/>
</dbReference>
<organism evidence="6 7">
    <name type="scientific">Mycolicibacterium aurum</name>
    <name type="common">Mycobacterium aurum</name>
    <dbReference type="NCBI Taxonomy" id="1791"/>
    <lineage>
        <taxon>Bacteria</taxon>
        <taxon>Bacillati</taxon>
        <taxon>Actinomycetota</taxon>
        <taxon>Actinomycetes</taxon>
        <taxon>Mycobacteriales</taxon>
        <taxon>Mycobacteriaceae</taxon>
        <taxon>Mycolicibacterium</taxon>
    </lineage>
</organism>
<dbReference type="OrthoDB" id="8222629at2"/>
<dbReference type="InterPro" id="IPR025996">
    <property type="entry name" value="MT1864/Rv1816-like_C"/>
</dbReference>
<evidence type="ECO:0000313" key="6">
    <source>
        <dbReference type="EMBL" id="VEG58586.1"/>
    </source>
</evidence>
<dbReference type="InterPro" id="IPR009057">
    <property type="entry name" value="Homeodomain-like_sf"/>
</dbReference>
<keyword evidence="7" id="KW-1185">Reference proteome</keyword>
<sequence>MTDTPARRRTASAEVSAALLNAAEAVLDRDGSGGITIRAVAREAAVAPMSVYNRFDHKDGLLTALAMRALDELAEAIQSPEDEDGAERFRQACRAYRDFALAHPARYSLIFASGTPLSDQTSAVAGRGRAVFTVLADLISGLPGGGAPHDPWESAQSVWSAIHGAVSIEQVGIGQTEDAAASFENLLDLLITGLSRGASGP</sequence>
<name>A0A448J1C6_MYCAU</name>
<dbReference type="Gene3D" id="1.10.357.10">
    <property type="entry name" value="Tetracycline Repressor, domain 2"/>
    <property type="match status" value="1"/>
</dbReference>
<dbReference type="Gene3D" id="1.10.10.60">
    <property type="entry name" value="Homeodomain-like"/>
    <property type="match status" value="1"/>
</dbReference>
<proteinExistence type="predicted"/>
<protein>
    <submittedName>
        <fullName evidence="6">TetR family transcriptional regulator</fullName>
    </submittedName>
</protein>
<dbReference type="InterPro" id="IPR050109">
    <property type="entry name" value="HTH-type_TetR-like_transc_reg"/>
</dbReference>
<evidence type="ECO:0000313" key="7">
    <source>
        <dbReference type="Proteomes" id="UP000279306"/>
    </source>
</evidence>